<dbReference type="Proteomes" id="UP001556367">
    <property type="component" value="Unassembled WGS sequence"/>
</dbReference>
<dbReference type="EMBL" id="JASNQZ010000012">
    <property type="protein sequence ID" value="KAL0949456.1"/>
    <property type="molecule type" value="Genomic_DNA"/>
</dbReference>
<dbReference type="InterPro" id="IPR048519">
    <property type="entry name" value="Gfd2/YDR514C-like_C"/>
</dbReference>
<evidence type="ECO:0000313" key="3">
    <source>
        <dbReference type="EMBL" id="KAL0949456.1"/>
    </source>
</evidence>
<comment type="caution">
    <text evidence="3">The sequence shown here is derived from an EMBL/GenBank/DDBJ whole genome shotgun (WGS) entry which is preliminary data.</text>
</comment>
<organism evidence="3 4">
    <name type="scientific">Hohenbuehelia grisea</name>
    <dbReference type="NCBI Taxonomy" id="104357"/>
    <lineage>
        <taxon>Eukaryota</taxon>
        <taxon>Fungi</taxon>
        <taxon>Dikarya</taxon>
        <taxon>Basidiomycota</taxon>
        <taxon>Agaricomycotina</taxon>
        <taxon>Agaricomycetes</taxon>
        <taxon>Agaricomycetidae</taxon>
        <taxon>Agaricales</taxon>
        <taxon>Pleurotineae</taxon>
        <taxon>Pleurotaceae</taxon>
        <taxon>Hohenbuehelia</taxon>
    </lineage>
</organism>
<keyword evidence="4" id="KW-1185">Reference proteome</keyword>
<feature type="domain" description="Gfd2/YDR514C-like C-terminal" evidence="2">
    <location>
        <begin position="175"/>
        <end position="362"/>
    </location>
</feature>
<reference evidence="4" key="1">
    <citation type="submission" date="2024-06" db="EMBL/GenBank/DDBJ databases">
        <title>Multi-omics analyses provide insights into the biosynthesis of the anticancer antibiotic pleurotin in Hohenbuehelia grisea.</title>
        <authorList>
            <person name="Weaver J.A."/>
            <person name="Alberti F."/>
        </authorList>
    </citation>
    <scope>NUCLEOTIDE SEQUENCE [LARGE SCALE GENOMIC DNA]</scope>
    <source>
        <strain evidence="4">T-177</strain>
    </source>
</reference>
<protein>
    <recommendedName>
        <fullName evidence="2">Gfd2/YDR514C-like C-terminal domain-containing protein</fullName>
    </recommendedName>
</protein>
<evidence type="ECO:0000256" key="1">
    <source>
        <dbReference type="SAM" id="MobiDB-lite"/>
    </source>
</evidence>
<dbReference type="PANTHER" id="PTHR28083:SF1">
    <property type="entry name" value="GOOD FOR FULL DBP5 ACTIVITY PROTEIN 2"/>
    <property type="match status" value="1"/>
</dbReference>
<proteinExistence type="predicted"/>
<gene>
    <name evidence="3" type="ORF">HGRIS_009511</name>
</gene>
<dbReference type="InterPro" id="IPR036397">
    <property type="entry name" value="RNaseH_sf"/>
</dbReference>
<dbReference type="Pfam" id="PF21762">
    <property type="entry name" value="DEDDh_C"/>
    <property type="match status" value="1"/>
</dbReference>
<name>A0ABR3J1E4_9AGAR</name>
<dbReference type="InterPro" id="IPR040151">
    <property type="entry name" value="Gfd2/YDR514C-like"/>
</dbReference>
<dbReference type="PANTHER" id="PTHR28083">
    <property type="entry name" value="GOOD FOR FULL DBP5 ACTIVITY PROTEIN 2"/>
    <property type="match status" value="1"/>
</dbReference>
<evidence type="ECO:0000259" key="2">
    <source>
        <dbReference type="Pfam" id="PF21762"/>
    </source>
</evidence>
<feature type="compositionally biased region" description="Low complexity" evidence="1">
    <location>
        <begin position="382"/>
        <end position="392"/>
    </location>
</feature>
<evidence type="ECO:0000313" key="4">
    <source>
        <dbReference type="Proteomes" id="UP001556367"/>
    </source>
</evidence>
<accession>A0ABR3J1E4</accession>
<dbReference type="SUPFAM" id="SSF53098">
    <property type="entry name" value="Ribonuclease H-like"/>
    <property type="match status" value="1"/>
</dbReference>
<dbReference type="InterPro" id="IPR012337">
    <property type="entry name" value="RNaseH-like_sf"/>
</dbReference>
<feature type="region of interest" description="Disordered" evidence="1">
    <location>
        <begin position="380"/>
        <end position="411"/>
    </location>
</feature>
<feature type="compositionally biased region" description="Acidic residues" evidence="1">
    <location>
        <begin position="397"/>
        <end position="411"/>
    </location>
</feature>
<dbReference type="Gene3D" id="3.30.420.10">
    <property type="entry name" value="Ribonuclease H-like superfamily/Ribonuclease H"/>
    <property type="match status" value="1"/>
</dbReference>
<sequence>MSTTMTSNKKLLVGYYQLNDLRFDWPEALGKSRLEGAPLLREILSLDALVHPDHPLRKSGSKGVELYVGSLKSGVKQLLISSAQADYLRYWLHAMTLTEEMIPLPSSNSLVAATELSFIQTIFCETNQQLVESLHAISRKGNAAKWAKVSAQPTPRERGDIFETVRNLWSSSTGVWCAIDLEGWEEDRSGKIITEFGFSFVHWNKGKEVSDMGHLIVKEHKMYKNGKYVADNRMNYKFGASKVLKRSAFRARIQQLISGLRKHGPLFLIFHDCKQDIKYLTDPEMNPRILAPIDGHSMLQPGATPQKGVYIVDTADLFRALEGFGRQAKSLENVCRALKISSQCLHNAGNDAHYTMLATMAMVSGGQIDTQRQQRWPLAHVKASSKASTSKAKLAEEDNDDDYDGYDDYEE</sequence>